<feature type="binding site" evidence="1">
    <location>
        <position position="102"/>
    </location>
    <ligand>
        <name>S-adenosyl-L-methionine</name>
        <dbReference type="ChEBI" id="CHEBI:59789"/>
    </ligand>
</feature>
<gene>
    <name evidence="1" type="primary">rlmJ</name>
    <name evidence="2" type="ORF">ARD30_09675</name>
    <name evidence="3" type="ORF">SAMN05660750_00459</name>
</gene>
<dbReference type="InterPro" id="IPR007473">
    <property type="entry name" value="RlmJ"/>
</dbReference>
<dbReference type="GO" id="GO:0003723">
    <property type="term" value="F:RNA binding"/>
    <property type="evidence" value="ECO:0007669"/>
    <property type="project" value="UniProtKB-UniRule"/>
</dbReference>
<dbReference type="PANTHER" id="PTHR37426">
    <property type="entry name" value="RIBOSOMAL RNA LARGE SUBUNIT METHYLTRANSFERASE J"/>
    <property type="match status" value="1"/>
</dbReference>
<feature type="binding site" evidence="1">
    <location>
        <position position="120"/>
    </location>
    <ligand>
        <name>S-adenosyl-L-methionine</name>
        <dbReference type="ChEBI" id="CHEBI:59789"/>
    </ligand>
</feature>
<dbReference type="EMBL" id="LMAR01000024">
    <property type="protein sequence ID" value="KQK31332.1"/>
    <property type="molecule type" value="Genomic_DNA"/>
</dbReference>
<dbReference type="AlphaFoldDB" id="A0A0Q3L3I7"/>
<dbReference type="GO" id="GO:0005829">
    <property type="term" value="C:cytosol"/>
    <property type="evidence" value="ECO:0007669"/>
    <property type="project" value="TreeGrafter"/>
</dbReference>
<keyword evidence="4" id="KW-1185">Reference proteome</keyword>
<keyword evidence="1 3" id="KW-0808">Transferase</keyword>
<dbReference type="Proteomes" id="UP000190130">
    <property type="component" value="Unassembled WGS sequence"/>
</dbReference>
<dbReference type="Proteomes" id="UP000051562">
    <property type="component" value="Unassembled WGS sequence"/>
</dbReference>
<evidence type="ECO:0000313" key="4">
    <source>
        <dbReference type="Proteomes" id="UP000051562"/>
    </source>
</evidence>
<dbReference type="InterPro" id="IPR029063">
    <property type="entry name" value="SAM-dependent_MTases_sf"/>
</dbReference>
<comment type="similarity">
    <text evidence="1">Belongs to the RlmJ family.</text>
</comment>
<feature type="binding site" evidence="1">
    <location>
        <begin position="145"/>
        <end position="146"/>
    </location>
    <ligand>
        <name>S-adenosyl-L-methionine</name>
        <dbReference type="ChEBI" id="CHEBI:59789"/>
    </ligand>
</feature>
<organism evidence="2 4">
    <name type="scientific">Bosea thiooxidans</name>
    <dbReference type="NCBI Taxonomy" id="53254"/>
    <lineage>
        <taxon>Bacteria</taxon>
        <taxon>Pseudomonadati</taxon>
        <taxon>Pseudomonadota</taxon>
        <taxon>Alphaproteobacteria</taxon>
        <taxon>Hyphomicrobiales</taxon>
        <taxon>Boseaceae</taxon>
        <taxon>Bosea</taxon>
    </lineage>
</organism>
<comment type="function">
    <text evidence="1">Specifically methylates the adenine in position 2030 of 23S rRNA.</text>
</comment>
<dbReference type="HAMAP" id="MF_00934">
    <property type="entry name" value="23SrRNA_methyltr_J"/>
    <property type="match status" value="1"/>
</dbReference>
<dbReference type="RefSeq" id="WP_055727386.1">
    <property type="nucleotide sequence ID" value="NZ_FUYX01000001.1"/>
</dbReference>
<dbReference type="PANTHER" id="PTHR37426:SF1">
    <property type="entry name" value="RIBOSOMAL RNA LARGE SUBUNIT METHYLTRANSFERASE J"/>
    <property type="match status" value="1"/>
</dbReference>
<feature type="binding site" evidence="1">
    <location>
        <position position="18"/>
    </location>
    <ligand>
        <name>S-adenosyl-L-methionine</name>
        <dbReference type="ChEBI" id="CHEBI:59789"/>
    </ligand>
</feature>
<dbReference type="Gene3D" id="3.40.50.150">
    <property type="entry name" value="Vaccinia Virus protein VP39"/>
    <property type="match status" value="1"/>
</dbReference>
<evidence type="ECO:0000313" key="3">
    <source>
        <dbReference type="EMBL" id="SKB38157.1"/>
    </source>
</evidence>
<reference evidence="3 5" key="2">
    <citation type="submission" date="2017-02" db="EMBL/GenBank/DDBJ databases">
        <authorList>
            <person name="Peterson S.W."/>
        </authorList>
    </citation>
    <scope>NUCLEOTIDE SEQUENCE [LARGE SCALE GENOMIC DNA]</scope>
    <source>
        <strain evidence="3 5">DSM 9653</strain>
    </source>
</reference>
<keyword evidence="1 3" id="KW-0489">Methyltransferase</keyword>
<dbReference type="SUPFAM" id="SSF53335">
    <property type="entry name" value="S-adenosyl-L-methionine-dependent methyltransferases"/>
    <property type="match status" value="1"/>
</dbReference>
<evidence type="ECO:0000313" key="5">
    <source>
        <dbReference type="Proteomes" id="UP000190130"/>
    </source>
</evidence>
<dbReference type="OrthoDB" id="9791274at2"/>
<keyword evidence="1" id="KW-0698">rRNA processing</keyword>
<keyword evidence="1" id="KW-0694">RNA-binding</keyword>
<evidence type="ECO:0000313" key="2">
    <source>
        <dbReference type="EMBL" id="KQK31332.1"/>
    </source>
</evidence>
<comment type="catalytic activity">
    <reaction evidence="1">
        <text>adenosine(2030) in 23S rRNA + S-adenosyl-L-methionine = N(6)-methyladenosine(2030) in 23S rRNA + S-adenosyl-L-homocysteine + H(+)</text>
        <dbReference type="Rhea" id="RHEA:43736"/>
        <dbReference type="Rhea" id="RHEA-COMP:10668"/>
        <dbReference type="Rhea" id="RHEA-COMP:10669"/>
        <dbReference type="ChEBI" id="CHEBI:15378"/>
        <dbReference type="ChEBI" id="CHEBI:57856"/>
        <dbReference type="ChEBI" id="CHEBI:59789"/>
        <dbReference type="ChEBI" id="CHEBI:74411"/>
        <dbReference type="ChEBI" id="CHEBI:74449"/>
        <dbReference type="EC" id="2.1.1.266"/>
    </reaction>
</comment>
<dbReference type="GO" id="GO:0036307">
    <property type="term" value="F:23S rRNA (adenine(2030)-N(6))-methyltransferase activity"/>
    <property type="evidence" value="ECO:0007669"/>
    <property type="project" value="UniProtKB-UniRule"/>
</dbReference>
<comment type="subunit">
    <text evidence="1">Monomer.</text>
</comment>
<evidence type="ECO:0000256" key="1">
    <source>
        <dbReference type="HAMAP-Rule" id="MF_00934"/>
    </source>
</evidence>
<proteinExistence type="inferred from homology"/>
<feature type="binding site" evidence="1">
    <location>
        <position position="41"/>
    </location>
    <ligand>
        <name>S-adenosyl-L-methionine</name>
        <dbReference type="ChEBI" id="CHEBI:59789"/>
    </ligand>
</feature>
<reference evidence="2 4" key="1">
    <citation type="submission" date="2015-10" db="EMBL/GenBank/DDBJ databases">
        <title>Draft genome of Bosea thiooxidans.</title>
        <authorList>
            <person name="Wang X."/>
        </authorList>
    </citation>
    <scope>NUCLEOTIDE SEQUENCE [LARGE SCALE GENOMIC DNA]</scope>
    <source>
        <strain evidence="2 4">CGMCC 9174</strain>
    </source>
</reference>
<dbReference type="GO" id="GO:0070475">
    <property type="term" value="P:rRNA base methylation"/>
    <property type="evidence" value="ECO:0007669"/>
    <property type="project" value="UniProtKB-UniRule"/>
</dbReference>
<dbReference type="Pfam" id="PF04378">
    <property type="entry name" value="RsmJ"/>
    <property type="match status" value="1"/>
</dbReference>
<dbReference type="EMBL" id="FUYX01000001">
    <property type="protein sequence ID" value="SKB38157.1"/>
    <property type="molecule type" value="Genomic_DNA"/>
</dbReference>
<feature type="site" description="Interaction with substrate rRNA" evidence="1">
    <location>
        <position position="3"/>
    </location>
</feature>
<dbReference type="STRING" id="53254.SAMN05660750_00459"/>
<name>A0A0Q3L3I7_9HYPH</name>
<keyword evidence="1" id="KW-0949">S-adenosyl-L-methionine</keyword>
<sequence>MNYRHGFHAGNFADVLKHVVLTRILLHLTAKETPFRVIDTHAGSGRYDLGSEEALRTHEWKDGVARIDRSPLAPAVEALLAPYRHALAGARALYGPDAYPGSPWLCRHVMRPDDRLIAAELHPPTYRKLVDSLGRDRRCKALAIDGWTALRANVPPKERRGLVLIDPPFEAKDEFEVLAAQFIAAHRKWPTGIYALWYPVKERRGVESLMNAVDDAGIGRLLRLEIDVDRPEAAGGLGATGLLVVNPPWRLAEEARTLLPALVERLAQGPRPRYLCESIRADG</sequence>
<feature type="active site" description="Proton acceptor" evidence="1">
    <location>
        <position position="166"/>
    </location>
</feature>
<feature type="binding site" evidence="1">
    <location>
        <position position="166"/>
    </location>
    <ligand>
        <name>S-adenosyl-L-methionine</name>
        <dbReference type="ChEBI" id="CHEBI:59789"/>
    </ligand>
</feature>
<dbReference type="EC" id="2.1.1.266" evidence="1"/>
<accession>A0A0Q3L3I7</accession>
<protein>
    <recommendedName>
        <fullName evidence="1">Ribosomal RNA large subunit methyltransferase J</fullName>
        <ecNumber evidence="1">2.1.1.266</ecNumber>
    </recommendedName>
    <alternativeName>
        <fullName evidence="1">23S rRNA (adenine(2030)-N6)-methyltransferase</fullName>
    </alternativeName>
    <alternativeName>
        <fullName evidence="1">23S rRNA m6A2030 methyltransferase</fullName>
    </alternativeName>
</protein>